<accession>A0A1Y2FAA6</accession>
<comment type="catalytic activity">
    <reaction evidence="13 15">
        <text>2 Fe(III)-[cytochrome b5] + NADH = 2 Fe(II)-[cytochrome b5] + NAD(+) + H(+)</text>
        <dbReference type="Rhea" id="RHEA:46680"/>
        <dbReference type="Rhea" id="RHEA-COMP:10438"/>
        <dbReference type="Rhea" id="RHEA-COMP:10439"/>
        <dbReference type="ChEBI" id="CHEBI:15378"/>
        <dbReference type="ChEBI" id="CHEBI:29033"/>
        <dbReference type="ChEBI" id="CHEBI:29034"/>
        <dbReference type="ChEBI" id="CHEBI:57540"/>
        <dbReference type="ChEBI" id="CHEBI:57945"/>
        <dbReference type="EC" id="1.6.2.2"/>
    </reaction>
</comment>
<evidence type="ECO:0000256" key="7">
    <source>
        <dbReference type="ARBA" id="ARBA00022827"/>
    </source>
</evidence>
<dbReference type="Pfam" id="PF00970">
    <property type="entry name" value="FAD_binding_6"/>
    <property type="match status" value="1"/>
</dbReference>
<evidence type="ECO:0000256" key="4">
    <source>
        <dbReference type="ARBA" id="ARBA00022630"/>
    </source>
</evidence>
<evidence type="ECO:0000256" key="5">
    <source>
        <dbReference type="ARBA" id="ARBA00022692"/>
    </source>
</evidence>
<dbReference type="STRING" id="56484.A0A1Y2FAA6"/>
<dbReference type="PRINTS" id="PR00371">
    <property type="entry name" value="FPNCR"/>
</dbReference>
<dbReference type="EMBL" id="MCFI01000012">
    <property type="protein sequence ID" value="ORY80852.1"/>
    <property type="molecule type" value="Genomic_DNA"/>
</dbReference>
<protein>
    <recommendedName>
        <fullName evidence="15">NADH-cytochrome b5 reductase</fullName>
        <ecNumber evidence="15">1.6.2.2</ecNumber>
    </recommendedName>
</protein>
<dbReference type="InterPro" id="IPR017927">
    <property type="entry name" value="FAD-bd_FR_type"/>
</dbReference>
<evidence type="ECO:0000256" key="10">
    <source>
        <dbReference type="ARBA" id="ARBA00023027"/>
    </source>
</evidence>
<proteinExistence type="inferred from homology"/>
<evidence type="ECO:0000313" key="17">
    <source>
        <dbReference type="EMBL" id="ORY80852.1"/>
    </source>
</evidence>
<feature type="binding site" evidence="14">
    <location>
        <position position="123"/>
    </location>
    <ligand>
        <name>FAD</name>
        <dbReference type="ChEBI" id="CHEBI:57692"/>
    </ligand>
</feature>
<keyword evidence="18" id="KW-1185">Reference proteome</keyword>
<evidence type="ECO:0000256" key="15">
    <source>
        <dbReference type="RuleBase" id="RU361226"/>
    </source>
</evidence>
<dbReference type="InterPro" id="IPR017938">
    <property type="entry name" value="Riboflavin_synthase-like_b-brl"/>
</dbReference>
<comment type="subcellular location">
    <subcellularLocation>
        <location evidence="2">Mitochondrion outer membrane</location>
        <topology evidence="2">Single-pass membrane protein</topology>
    </subcellularLocation>
</comment>
<dbReference type="InterPro" id="IPR008333">
    <property type="entry name" value="Cbr1-like_FAD-bd_dom"/>
</dbReference>
<comment type="similarity">
    <text evidence="3 15">Belongs to the flavoprotein pyridine nucleotide cytochrome reductase family.</text>
</comment>
<keyword evidence="11" id="KW-0496">Mitochondrion</keyword>
<dbReference type="OMA" id="KGPEMQK"/>
<evidence type="ECO:0000256" key="9">
    <source>
        <dbReference type="ARBA" id="ARBA00023002"/>
    </source>
</evidence>
<comment type="cofactor">
    <cofactor evidence="1 14 15">
        <name>FAD</name>
        <dbReference type="ChEBI" id="CHEBI:57692"/>
    </cofactor>
</comment>
<evidence type="ECO:0000256" key="13">
    <source>
        <dbReference type="ARBA" id="ARBA00047682"/>
    </source>
</evidence>
<dbReference type="PANTHER" id="PTHR19370:SF171">
    <property type="entry name" value="NADH-CYTOCHROME B5 REDUCTASE 2"/>
    <property type="match status" value="1"/>
</dbReference>
<dbReference type="CDD" id="cd06183">
    <property type="entry name" value="cyt_b5_reduct_like"/>
    <property type="match status" value="1"/>
</dbReference>
<dbReference type="GO" id="GO:0090524">
    <property type="term" value="F:cytochrome-b5 reductase activity, acting on NADH"/>
    <property type="evidence" value="ECO:0007669"/>
    <property type="project" value="UniProtKB-EC"/>
</dbReference>
<evidence type="ECO:0000256" key="3">
    <source>
        <dbReference type="ARBA" id="ARBA00006105"/>
    </source>
</evidence>
<keyword evidence="12" id="KW-0472">Membrane</keyword>
<keyword evidence="4 14" id="KW-0285">Flavoprotein</keyword>
<dbReference type="AlphaFoldDB" id="A0A1Y2FAA6"/>
<keyword evidence="6" id="KW-1000">Mitochondrion outer membrane</keyword>
<keyword evidence="9 15" id="KW-0560">Oxidoreductase</keyword>
<feature type="binding site" evidence="14">
    <location>
        <position position="142"/>
    </location>
    <ligand>
        <name>FAD</name>
        <dbReference type="ChEBI" id="CHEBI:57692"/>
    </ligand>
</feature>
<dbReference type="PROSITE" id="PS51384">
    <property type="entry name" value="FAD_FR"/>
    <property type="match status" value="1"/>
</dbReference>
<dbReference type="SUPFAM" id="SSF52343">
    <property type="entry name" value="Ferredoxin reductase-like, C-terminal NADP-linked domain"/>
    <property type="match status" value="1"/>
</dbReference>
<dbReference type="InterPro" id="IPR001709">
    <property type="entry name" value="Flavoprot_Pyr_Nucl_cyt_Rdtase"/>
</dbReference>
<dbReference type="Gene3D" id="3.40.50.80">
    <property type="entry name" value="Nucleotide-binding domain of ferredoxin-NADP reductase (FNR) module"/>
    <property type="match status" value="1"/>
</dbReference>
<name>A0A1Y2FAA6_PROLT</name>
<dbReference type="InterPro" id="IPR001834">
    <property type="entry name" value="CBR-like"/>
</dbReference>
<keyword evidence="10 15" id="KW-0520">NAD</keyword>
<reference evidence="17 18" key="1">
    <citation type="submission" date="2016-07" db="EMBL/GenBank/DDBJ databases">
        <title>Pervasive Adenine N6-methylation of Active Genes in Fungi.</title>
        <authorList>
            <consortium name="DOE Joint Genome Institute"/>
            <person name="Mondo S.J."/>
            <person name="Dannebaum R.O."/>
            <person name="Kuo R.C."/>
            <person name="Labutti K."/>
            <person name="Haridas S."/>
            <person name="Kuo A."/>
            <person name="Salamov A."/>
            <person name="Ahrendt S.R."/>
            <person name="Lipzen A."/>
            <person name="Sullivan W."/>
            <person name="Andreopoulos W.B."/>
            <person name="Clum A."/>
            <person name="Lindquist E."/>
            <person name="Daum C."/>
            <person name="Ramamoorthy G.K."/>
            <person name="Gryganskyi A."/>
            <person name="Culley D."/>
            <person name="Magnuson J.K."/>
            <person name="James T.Y."/>
            <person name="O'Malley M.A."/>
            <person name="Stajich J.E."/>
            <person name="Spatafora J.W."/>
            <person name="Visel A."/>
            <person name="Grigoriev I.V."/>
        </authorList>
    </citation>
    <scope>NUCLEOTIDE SEQUENCE [LARGE SCALE GENOMIC DNA]</scope>
    <source>
        <strain evidence="17 18">12-1054</strain>
    </source>
</reference>
<dbReference type="EC" id="1.6.2.2" evidence="15"/>
<evidence type="ECO:0000256" key="11">
    <source>
        <dbReference type="ARBA" id="ARBA00023128"/>
    </source>
</evidence>
<dbReference type="SUPFAM" id="SSF63380">
    <property type="entry name" value="Riboflavin synthase domain-like"/>
    <property type="match status" value="1"/>
</dbReference>
<dbReference type="FunFam" id="3.40.50.80:FF:000009">
    <property type="entry name" value="NADH-cytochrome b5 reductase"/>
    <property type="match status" value="1"/>
</dbReference>
<feature type="binding site" evidence="14">
    <location>
        <position position="124"/>
    </location>
    <ligand>
        <name>FAD</name>
        <dbReference type="ChEBI" id="CHEBI:57692"/>
    </ligand>
</feature>
<evidence type="ECO:0000256" key="6">
    <source>
        <dbReference type="ARBA" id="ARBA00022787"/>
    </source>
</evidence>
<evidence type="ECO:0000256" key="2">
    <source>
        <dbReference type="ARBA" id="ARBA00004572"/>
    </source>
</evidence>
<feature type="binding site" evidence="14">
    <location>
        <position position="149"/>
    </location>
    <ligand>
        <name>FAD</name>
        <dbReference type="ChEBI" id="CHEBI:57692"/>
    </ligand>
</feature>
<gene>
    <name evidence="17" type="ORF">BCR37DRAFT_410273</name>
</gene>
<dbReference type="RefSeq" id="XP_040724497.1">
    <property type="nucleotide sequence ID" value="XM_040872176.1"/>
</dbReference>
<comment type="caution">
    <text evidence="17">The sequence shown here is derived from an EMBL/GenBank/DDBJ whole genome shotgun (WGS) entry which is preliminary data.</text>
</comment>
<organism evidence="17 18">
    <name type="scientific">Protomyces lactucae-debilis</name>
    <dbReference type="NCBI Taxonomy" id="2754530"/>
    <lineage>
        <taxon>Eukaryota</taxon>
        <taxon>Fungi</taxon>
        <taxon>Dikarya</taxon>
        <taxon>Ascomycota</taxon>
        <taxon>Taphrinomycotina</taxon>
        <taxon>Taphrinomycetes</taxon>
        <taxon>Taphrinales</taxon>
        <taxon>Protomycetaceae</taxon>
        <taxon>Protomyces</taxon>
    </lineage>
</organism>
<dbReference type="OrthoDB" id="432685at2759"/>
<feature type="domain" description="FAD-binding FR-type" evidence="16">
    <location>
        <begin position="69"/>
        <end position="174"/>
    </location>
</feature>
<dbReference type="GO" id="GO:0006696">
    <property type="term" value="P:ergosterol biosynthetic process"/>
    <property type="evidence" value="ECO:0007669"/>
    <property type="project" value="TreeGrafter"/>
</dbReference>
<dbReference type="GO" id="GO:0005741">
    <property type="term" value="C:mitochondrial outer membrane"/>
    <property type="evidence" value="ECO:0007669"/>
    <property type="project" value="UniProtKB-SubCell"/>
</dbReference>
<dbReference type="PRINTS" id="PR00406">
    <property type="entry name" value="CYTB5RDTASE"/>
</dbReference>
<dbReference type="Gene3D" id="2.40.30.10">
    <property type="entry name" value="Translation factors"/>
    <property type="match status" value="1"/>
</dbReference>
<evidence type="ECO:0000256" key="1">
    <source>
        <dbReference type="ARBA" id="ARBA00001974"/>
    </source>
</evidence>
<feature type="binding site" evidence="14">
    <location>
        <position position="125"/>
    </location>
    <ligand>
        <name>FAD</name>
        <dbReference type="ChEBI" id="CHEBI:57692"/>
    </ligand>
</feature>
<feature type="binding site" evidence="14">
    <location>
        <position position="191"/>
    </location>
    <ligand>
        <name>FAD</name>
        <dbReference type="ChEBI" id="CHEBI:57692"/>
    </ligand>
</feature>
<keyword evidence="5" id="KW-0812">Transmembrane</keyword>
<feature type="binding site" evidence="14">
    <location>
        <position position="150"/>
    </location>
    <ligand>
        <name>FAD</name>
        <dbReference type="ChEBI" id="CHEBI:57692"/>
    </ligand>
</feature>
<dbReference type="PANTHER" id="PTHR19370">
    <property type="entry name" value="NADH-CYTOCHROME B5 REDUCTASE"/>
    <property type="match status" value="1"/>
</dbReference>
<dbReference type="InterPro" id="IPR039261">
    <property type="entry name" value="FNR_nucleotide-bd"/>
</dbReference>
<dbReference type="Proteomes" id="UP000193685">
    <property type="component" value="Unassembled WGS sequence"/>
</dbReference>
<dbReference type="FunFam" id="2.40.30.10:FF:000032">
    <property type="entry name" value="NADH-cytochrome b5 reductase"/>
    <property type="match status" value="1"/>
</dbReference>
<dbReference type="GeneID" id="63788775"/>
<keyword evidence="8" id="KW-1133">Transmembrane helix</keyword>
<dbReference type="Pfam" id="PF00175">
    <property type="entry name" value="NAD_binding_1"/>
    <property type="match status" value="1"/>
</dbReference>
<evidence type="ECO:0000256" key="8">
    <source>
        <dbReference type="ARBA" id="ARBA00022989"/>
    </source>
</evidence>
<evidence type="ECO:0000259" key="16">
    <source>
        <dbReference type="PROSITE" id="PS51384"/>
    </source>
</evidence>
<evidence type="ECO:0000256" key="12">
    <source>
        <dbReference type="ARBA" id="ARBA00023136"/>
    </source>
</evidence>
<dbReference type="InterPro" id="IPR001433">
    <property type="entry name" value="OxRdtase_FAD/NAD-bd"/>
</dbReference>
<sequence>MASCSSNAANDIYRLMFKTAFSQQARSFSSSARSAKSSTNQFVLGASLIAGASGLAYYAVSPKALTDPNEWVSLPLIESKQVNHNTKTLKFALPTEDHVIGLNVASALLTKYQGPNDEKPTIRPYTPISDEDAKGYVELMVKKYPNGPMSTHLCELEADQRILFKGPIEKYKYEANKHSTVGLLAAGTGITPMYQLIRAIMKNPEDKTKIVLVSCNITVEDILLKHEFEKLEQLHPDRFKAFYLLEKAPNDWPGQPGRISKELLKTVLPGPGVKDFKAFVCGPPGFYAAVCANKKSPKDQGDLGGLLAELGYSKDQVFKF</sequence>
<evidence type="ECO:0000313" key="18">
    <source>
        <dbReference type="Proteomes" id="UP000193685"/>
    </source>
</evidence>
<evidence type="ECO:0000256" key="14">
    <source>
        <dbReference type="PIRSR" id="PIRSR601834-1"/>
    </source>
</evidence>
<keyword evidence="7 14" id="KW-0274">FAD</keyword>